<dbReference type="Pfam" id="PF02949">
    <property type="entry name" value="7tm_6"/>
    <property type="match status" value="1"/>
</dbReference>
<dbReference type="InterPro" id="IPR004117">
    <property type="entry name" value="7tm6_olfct_rcpt"/>
</dbReference>
<feature type="transmembrane region" description="Helical" evidence="10">
    <location>
        <begin position="272"/>
        <end position="292"/>
    </location>
</feature>
<reference evidence="11" key="2">
    <citation type="submission" date="2020-05" db="UniProtKB">
        <authorList>
            <consortium name="EnsemblMetazoa"/>
        </authorList>
    </citation>
    <scope>IDENTIFICATION</scope>
    <source>
        <strain evidence="11">Epiroticus2</strain>
    </source>
</reference>
<evidence type="ECO:0000256" key="5">
    <source>
        <dbReference type="ARBA" id="ARBA00022725"/>
    </source>
</evidence>
<keyword evidence="12" id="KW-1185">Reference proteome</keyword>
<keyword evidence="3" id="KW-0716">Sensory transduction</keyword>
<dbReference type="GO" id="GO:0007165">
    <property type="term" value="P:signal transduction"/>
    <property type="evidence" value="ECO:0007669"/>
    <property type="project" value="UniProtKB-KW"/>
</dbReference>
<feature type="transmembrane region" description="Helical" evidence="10">
    <location>
        <begin position="34"/>
        <end position="58"/>
    </location>
</feature>
<evidence type="ECO:0000256" key="9">
    <source>
        <dbReference type="ARBA" id="ARBA00023224"/>
    </source>
</evidence>
<keyword evidence="5" id="KW-0552">Olfaction</keyword>
<evidence type="ECO:0000256" key="4">
    <source>
        <dbReference type="ARBA" id="ARBA00022692"/>
    </source>
</evidence>
<organism evidence="11 12">
    <name type="scientific">Anopheles epiroticus</name>
    <dbReference type="NCBI Taxonomy" id="199890"/>
    <lineage>
        <taxon>Eukaryota</taxon>
        <taxon>Metazoa</taxon>
        <taxon>Ecdysozoa</taxon>
        <taxon>Arthropoda</taxon>
        <taxon>Hexapoda</taxon>
        <taxon>Insecta</taxon>
        <taxon>Pterygota</taxon>
        <taxon>Neoptera</taxon>
        <taxon>Endopterygota</taxon>
        <taxon>Diptera</taxon>
        <taxon>Nematocera</taxon>
        <taxon>Culicoidea</taxon>
        <taxon>Culicidae</taxon>
        <taxon>Anophelinae</taxon>
        <taxon>Anopheles</taxon>
    </lineage>
</organism>
<evidence type="ECO:0000256" key="7">
    <source>
        <dbReference type="ARBA" id="ARBA00023136"/>
    </source>
</evidence>
<dbReference type="VEuPathDB" id="VectorBase:AEPI001436"/>
<sequence length="400" mass="46378">MDSSTKKSEYLLIPLTIKLLKMIRFWNESPGQRISTFGVFVVVSYPIVWLIPSWLFILSSQDDVKRLMKAVNEQIVFLIVFFKLFFYAVHYRRLEQLFYDVQRAFSTVMNDPSIEIQKILGHVTKSTHNLTKYYCSALSFNCAAYGLFPMLFIVIKYAMTGSYAEPLPTPIEANYFIPDYHTNLWMWLPLDLTLNLILTLDGLSLFLLECFTWNLVYVTSRMFQVLKIQSDELLNRRLGEEEWAMALKRIITLHDSVLRSAFTLEEILSGQLLLLYISTIFALCLGMVVLSLAFEEVYLLLTTSAVLGYCIFQTFSFSYLGTELIEQSSAVSDAIFHSAWYTQDVKRQKDLCFVLLRANKPVRLTAAKFFVVTRDSFTQVIKQAYTIFTLMSQFLNDRVK</sequence>
<dbReference type="Proteomes" id="UP000075885">
    <property type="component" value="Unassembled WGS sequence"/>
</dbReference>
<evidence type="ECO:0000256" key="6">
    <source>
        <dbReference type="ARBA" id="ARBA00022989"/>
    </source>
</evidence>
<dbReference type="GO" id="GO:0005886">
    <property type="term" value="C:plasma membrane"/>
    <property type="evidence" value="ECO:0007669"/>
    <property type="project" value="UniProtKB-SubCell"/>
</dbReference>
<dbReference type="STRING" id="199890.A0A182P3F1"/>
<keyword evidence="8" id="KW-0675">Receptor</keyword>
<feature type="transmembrane region" description="Helical" evidence="10">
    <location>
        <begin position="70"/>
        <end position="89"/>
    </location>
</feature>
<comment type="subcellular location">
    <subcellularLocation>
        <location evidence="1">Cell membrane</location>
        <topology evidence="1">Multi-pass membrane protein</topology>
    </subcellularLocation>
</comment>
<evidence type="ECO:0000256" key="2">
    <source>
        <dbReference type="ARBA" id="ARBA00022475"/>
    </source>
</evidence>
<evidence type="ECO:0000313" key="11">
    <source>
        <dbReference type="EnsemblMetazoa" id="AEPI001436-PA"/>
    </source>
</evidence>
<dbReference type="GO" id="GO:0005549">
    <property type="term" value="F:odorant binding"/>
    <property type="evidence" value="ECO:0007669"/>
    <property type="project" value="InterPro"/>
</dbReference>
<reference evidence="12" key="1">
    <citation type="submission" date="2013-03" db="EMBL/GenBank/DDBJ databases">
        <title>The Genome Sequence of Anopheles epiroticus epiroticus2.</title>
        <authorList>
            <consortium name="The Broad Institute Genomics Platform"/>
            <person name="Neafsey D.E."/>
            <person name="Howell P."/>
            <person name="Walker B."/>
            <person name="Young S.K."/>
            <person name="Zeng Q."/>
            <person name="Gargeya S."/>
            <person name="Fitzgerald M."/>
            <person name="Haas B."/>
            <person name="Abouelleil A."/>
            <person name="Allen A.W."/>
            <person name="Alvarado L."/>
            <person name="Arachchi H.M."/>
            <person name="Berlin A.M."/>
            <person name="Chapman S.B."/>
            <person name="Gainer-Dewar J."/>
            <person name="Goldberg J."/>
            <person name="Griggs A."/>
            <person name="Gujja S."/>
            <person name="Hansen M."/>
            <person name="Howarth C."/>
            <person name="Imamovic A."/>
            <person name="Ireland A."/>
            <person name="Larimer J."/>
            <person name="McCowan C."/>
            <person name="Murphy C."/>
            <person name="Pearson M."/>
            <person name="Poon T.W."/>
            <person name="Priest M."/>
            <person name="Roberts A."/>
            <person name="Saif S."/>
            <person name="Shea T."/>
            <person name="Sisk P."/>
            <person name="Sykes S."/>
            <person name="Wortman J."/>
            <person name="Nusbaum C."/>
            <person name="Birren B."/>
        </authorList>
    </citation>
    <scope>NUCLEOTIDE SEQUENCE [LARGE SCALE GENOMIC DNA]</scope>
    <source>
        <strain evidence="12">Epiroticus2</strain>
    </source>
</reference>
<keyword evidence="9" id="KW-0807">Transducer</keyword>
<keyword evidence="6 10" id="KW-1133">Transmembrane helix</keyword>
<feature type="transmembrane region" description="Helical" evidence="10">
    <location>
        <begin position="192"/>
        <end position="217"/>
    </location>
</feature>
<dbReference type="EnsemblMetazoa" id="AEPI001436-RA">
    <property type="protein sequence ID" value="AEPI001436-PA"/>
    <property type="gene ID" value="AEPI001436"/>
</dbReference>
<keyword evidence="4 10" id="KW-0812">Transmembrane</keyword>
<protein>
    <submittedName>
        <fullName evidence="11">Uncharacterized protein</fullName>
    </submittedName>
</protein>
<evidence type="ECO:0000256" key="10">
    <source>
        <dbReference type="SAM" id="Phobius"/>
    </source>
</evidence>
<proteinExistence type="predicted"/>
<feature type="transmembrane region" description="Helical" evidence="10">
    <location>
        <begin position="133"/>
        <end position="159"/>
    </location>
</feature>
<dbReference type="AlphaFoldDB" id="A0A182P3F1"/>
<evidence type="ECO:0000313" key="12">
    <source>
        <dbReference type="Proteomes" id="UP000075885"/>
    </source>
</evidence>
<dbReference type="GO" id="GO:0004984">
    <property type="term" value="F:olfactory receptor activity"/>
    <property type="evidence" value="ECO:0007669"/>
    <property type="project" value="InterPro"/>
</dbReference>
<keyword evidence="7 10" id="KW-0472">Membrane</keyword>
<dbReference type="PANTHER" id="PTHR21137:SF35">
    <property type="entry name" value="ODORANT RECEPTOR 19A-RELATED"/>
    <property type="match status" value="1"/>
</dbReference>
<feature type="transmembrane region" description="Helical" evidence="10">
    <location>
        <begin position="298"/>
        <end position="320"/>
    </location>
</feature>
<dbReference type="PANTHER" id="PTHR21137">
    <property type="entry name" value="ODORANT RECEPTOR"/>
    <property type="match status" value="1"/>
</dbReference>
<evidence type="ECO:0000256" key="1">
    <source>
        <dbReference type="ARBA" id="ARBA00004651"/>
    </source>
</evidence>
<keyword evidence="2" id="KW-1003">Cell membrane</keyword>
<evidence type="ECO:0000256" key="8">
    <source>
        <dbReference type="ARBA" id="ARBA00023170"/>
    </source>
</evidence>
<name>A0A182P3F1_9DIPT</name>
<accession>A0A182P3F1</accession>
<evidence type="ECO:0000256" key="3">
    <source>
        <dbReference type="ARBA" id="ARBA00022606"/>
    </source>
</evidence>